<evidence type="ECO:0000313" key="36">
    <source>
        <dbReference type="Proteomes" id="UP001239994"/>
    </source>
</evidence>
<evidence type="ECO:0000256" key="31">
    <source>
        <dbReference type="SAM" id="SignalP"/>
    </source>
</evidence>
<evidence type="ECO:0000259" key="32">
    <source>
        <dbReference type="Pfam" id="PF01433"/>
    </source>
</evidence>
<keyword evidence="7" id="KW-0378">Hydrolase</keyword>
<dbReference type="SUPFAM" id="SSF63737">
    <property type="entry name" value="Leukotriene A4 hydrolase N-terminal domain"/>
    <property type="match status" value="2"/>
</dbReference>
<dbReference type="Gene3D" id="2.60.40.1730">
    <property type="entry name" value="tricorn interacting facor f3 domain"/>
    <property type="match status" value="2"/>
</dbReference>
<feature type="binding site" evidence="29">
    <location>
        <position position="354"/>
    </location>
    <ligand>
        <name>Zn(2+)</name>
        <dbReference type="ChEBI" id="CHEBI:29105"/>
        <note>catalytic</note>
    </ligand>
</feature>
<comment type="function">
    <text evidence="18">Aminopeptidase that plays a central role in peptide trimming, a step required for the generation of most HLA class I-binding peptides. Peptide trimming is essential to customize longer precursor peptides to fit them to the correct length required for presentation on MHC class I molecules. Strongly prefers substrates 9-16 residues long. Rapidly degrades 13-mer to a 9-mer and then stops. Preferentially hydrolyzes the residue Leu and peptides with a hydrophobic C-terminus, while it has weak activity toward peptides with charged C-terminus. May play a role in the inactivation of peptide hormones. May be involved in the regulation of blood pressure through the inactivation of angiotensin II and/or the generation of bradykinin in the kidney.</text>
</comment>
<evidence type="ECO:0000256" key="17">
    <source>
        <dbReference type="ARBA" id="ARBA00023180"/>
    </source>
</evidence>
<dbReference type="SUPFAM" id="SSF55486">
    <property type="entry name" value="Metalloproteases ('zincins'), catalytic domain"/>
    <property type="match status" value="2"/>
</dbReference>
<proteinExistence type="inferred from homology"/>
<sequence length="1933" mass="221022">MSYSTGQVLFFTSVLLMFPGTYLSSESNSASVNSGHVATNGLPFPWSKLRLPNYIIPVHYHLLLHPNLTTLTFNGSVKIEIDVKNNTNWVVLHSKALEITAADVLDESEAPLFDKALPVLEYPPHEQIAIFSPQILTSGEKYFLYLEFTAALGKGFYGFYKSSYKTPDGETRFLASTHFEPTSARMAFPCFDEPIFKANYSVRIRRGPFHVALSNMPIEQTVELANGLLEDRFEASVQMSSYLVAFIVCDFRSVSRQTSTGIDVSVYAVPHKWHQTHYALEAAVNILEFYEKYFSIYYPLPKLDLIAIPDFQSGAMENWGLTTYRETSLLYDPDVSSASDKLWVTMVIGHELAHQWFGNLVTMEWWNDIWLNEGFARYMEFVSVQATYPQLKVEDYLLDTCFAAIGRDSLNSSRPISSSAENPTQIKEMFDTVSYDKGACILHMLRNFLTDDVFQSGIVRYLRKFKYRNAKNEDLWNSLVNTCSEEDFTSGEYCYSDKQATKNAYQFAGEHIDLKKMMNTWTLQKGVPLVTVKHKGNKLYIEQERFLKTIQPGDPMWHSLQTGYLWHIPLTYKTSHSSTETRHILETKSDMLVLNQDVDWVKFNTDMNGYYIINYDTKGWNALIELLGVNHTALSFKDRADLIHNAFQLVTAGRLTLDRALDLITYLKSETHNVPLLQGIGYLEYFYKMMQKRNVYDVTQNLKIYILEYFRDMIEKQTWSNEGTVSDRRMRAELLSLACDLGFAPCLEKARYFYHSWVKANGTISLPTDVMETIYMVGAQDDSGWNYLLEKYRVSMSASEKSKILAALASNRDSSKLLRLLELGMEGSVIRTQDLSALIYYVARNPSGHFLSWNFVKKNWNELVEKFQLGSFSIRNILIGTTGQFSSKEELADNSTFSSFQNCAGNDKERDPLPRNMIENSMFEEEPDVMDLAKESPSCPIDSDDVVYEPRSSRLLVRGLGENDQDDEEEDYESSARLLGMSFMNRSSNQRGATSSFVRQQPSGLCSMPSAKTTVLGVLVLVVVASVIMVIYFLPSCTFSKEGCQKSNSSTIYPVTSEGELFPWSELRLPTSVRPVQYEISLHLNLTTLTFQGSVTIRVVVLNETKVIVLHSSGMKILKCTFQDKEVKVLEYKPWQQIAINISENLKKGQTYVLNINYMANLSSSYDGFYNSSYIDTTWEKRVLAATQFEPLAARKAFPCFDEPAFKATFLIKIKREREYISLSNMPKAKTTELPDGLFEDEFESSVNMSTYLVAFIVANFSSVSMNASNTVPLVEFLFVFTQPPFLQVSVYAVPDKKDQVHYALQTAPQLLQFYNSFFDINYPLRKLDLVGIPDFLAGAMENWGLITFRETTLLVGNHSSDIDKQLVTSVIAHELAHQWFGNLVTMRWWNDLWLNEGFATYMQYMSIQKVFPHLEIDNEFLRVRFRALEKDALNSSHPVSSVVNTPEQVEEMFDAVSYEKGASILLMLNATFTEQVFREGIKEYLKKYRGGNTDSNDLWSSLSQVIKQSVDVGQMMNTWTKQKGFPLVTVSRAGTQVKLMQEHFLLNANNVTASSNLWHIPLTYVNDTCSNSISCRQVFHFKDKTAKFEVPTSVKWLKFNYRNEGFYVVDYGDEGWEALMDALKENVNVLSREDRASLINNLFALSRLGKVSIIQVLNLLTYLKNETETAPLTEALRQLNHIYRLLGKRSDLFLVSRMRAHIFDHFGDLMDSQSWGKEMSVSKQELRSALLETACTLNRLNCTQQAKALFNQWMASNRTMRIPGELLKVVLSVAAQTEQDWNTLFNTYKFSILDSEKRKTLQALASTQNIRTIMWILQAGLDGNDIQTPELPLVISTVCRHFAGHLYAWDFVKENWDKLTQKFPVGSFALQSIIASTTSQFSRKLQLEEVQSFFGSLKERGSQMRSVQEAIENIELNIRWMESNLATLRKWL</sequence>
<keyword evidence="8" id="KW-0256">Endoplasmic reticulum</keyword>
<keyword evidence="16" id="KW-1015">Disulfide bond</keyword>
<dbReference type="GO" id="GO:0005615">
    <property type="term" value="C:extracellular space"/>
    <property type="evidence" value="ECO:0007669"/>
    <property type="project" value="TreeGrafter"/>
</dbReference>
<dbReference type="Proteomes" id="UP001239994">
    <property type="component" value="Unassembled WGS sequence"/>
</dbReference>
<evidence type="ECO:0000256" key="8">
    <source>
        <dbReference type="ARBA" id="ARBA00022824"/>
    </source>
</evidence>
<dbReference type="FunFam" id="1.10.390.10:FF:000007">
    <property type="entry name" value="Aminopeptidase"/>
    <property type="match status" value="1"/>
</dbReference>
<dbReference type="InterPro" id="IPR034016">
    <property type="entry name" value="M1_APN-typ"/>
</dbReference>
<feature type="binding site" evidence="29">
    <location>
        <position position="350"/>
    </location>
    <ligand>
        <name>Zn(2+)</name>
        <dbReference type="ChEBI" id="CHEBI:29105"/>
        <note>catalytic</note>
    </ligand>
</feature>
<evidence type="ECO:0000256" key="2">
    <source>
        <dbReference type="ARBA" id="ARBA00010136"/>
    </source>
</evidence>
<evidence type="ECO:0000256" key="3">
    <source>
        <dbReference type="ARBA" id="ARBA00022438"/>
    </source>
</evidence>
<dbReference type="InterPro" id="IPR001930">
    <property type="entry name" value="Peptidase_M1"/>
</dbReference>
<evidence type="ECO:0000256" key="6">
    <source>
        <dbReference type="ARBA" id="ARBA00022723"/>
    </source>
</evidence>
<reference evidence="35" key="1">
    <citation type="submission" date="2023-03" db="EMBL/GenBank/DDBJ databases">
        <title>Electrophorus voltai genome.</title>
        <authorList>
            <person name="Bian C."/>
        </authorList>
    </citation>
    <scope>NUCLEOTIDE SEQUENCE</scope>
    <source>
        <strain evidence="35">CB-2022</strain>
        <tissue evidence="35">Muscle</tissue>
    </source>
</reference>
<keyword evidence="10" id="KW-0391">Immunity</keyword>
<evidence type="ECO:0000256" key="10">
    <source>
        <dbReference type="ARBA" id="ARBA00022859"/>
    </source>
</evidence>
<keyword evidence="4" id="KW-0645">Protease</keyword>
<feature type="signal peptide" evidence="31">
    <location>
        <begin position="1"/>
        <end position="24"/>
    </location>
</feature>
<evidence type="ECO:0000256" key="27">
    <source>
        <dbReference type="ARBA" id="ARBA00083408"/>
    </source>
</evidence>
<evidence type="ECO:0000256" key="9">
    <source>
        <dbReference type="ARBA" id="ARBA00022833"/>
    </source>
</evidence>
<evidence type="ECO:0000256" key="23">
    <source>
        <dbReference type="ARBA" id="ARBA00069449"/>
    </source>
</evidence>
<evidence type="ECO:0000256" key="26">
    <source>
        <dbReference type="ARBA" id="ARBA00081894"/>
    </source>
</evidence>
<evidence type="ECO:0000256" key="7">
    <source>
        <dbReference type="ARBA" id="ARBA00022801"/>
    </source>
</evidence>
<dbReference type="InterPro" id="IPR042097">
    <property type="entry name" value="Aminopeptidase_N-like_N_sf"/>
</dbReference>
<evidence type="ECO:0000256" key="28">
    <source>
        <dbReference type="PIRSR" id="PIRSR634016-1"/>
    </source>
</evidence>
<dbReference type="Pfam" id="PF01433">
    <property type="entry name" value="Peptidase_M1"/>
    <property type="match status" value="2"/>
</dbReference>
<evidence type="ECO:0000256" key="15">
    <source>
        <dbReference type="ARBA" id="ARBA00023136"/>
    </source>
</evidence>
<dbReference type="GO" id="GO:0005789">
    <property type="term" value="C:endoplasmic reticulum membrane"/>
    <property type="evidence" value="ECO:0007669"/>
    <property type="project" value="UniProtKB-SubCell"/>
</dbReference>
<evidence type="ECO:0000256" key="20">
    <source>
        <dbReference type="ARBA" id="ARBA00063353"/>
    </source>
</evidence>
<evidence type="ECO:0000256" key="11">
    <source>
        <dbReference type="ARBA" id="ARBA00022968"/>
    </source>
</evidence>
<dbReference type="GO" id="GO:0008270">
    <property type="term" value="F:zinc ion binding"/>
    <property type="evidence" value="ECO:0007669"/>
    <property type="project" value="InterPro"/>
</dbReference>
<keyword evidence="9 29" id="KW-0862">Zinc</keyword>
<evidence type="ECO:0000256" key="22">
    <source>
        <dbReference type="ARBA" id="ARBA00069447"/>
    </source>
</evidence>
<comment type="subcellular location">
    <subcellularLocation>
        <location evidence="1">Endoplasmic reticulum membrane</location>
        <topology evidence="1">Single-pass type II membrane protein</topology>
    </subcellularLocation>
</comment>
<dbReference type="GO" id="GO:0006508">
    <property type="term" value="P:proteolysis"/>
    <property type="evidence" value="ECO:0007669"/>
    <property type="project" value="UniProtKB-KW"/>
</dbReference>
<comment type="subunit">
    <text evidence="21">Heterodimer with ERAP1.</text>
</comment>
<dbReference type="FunFam" id="1.25.50.20:FF:000003">
    <property type="entry name" value="Leucyl-cystinyl aminopeptidase"/>
    <property type="match status" value="2"/>
</dbReference>
<feature type="domain" description="Aminopeptidase N-like N-terminal" evidence="34">
    <location>
        <begin position="1075"/>
        <end position="1253"/>
    </location>
</feature>
<dbReference type="InterPro" id="IPR050344">
    <property type="entry name" value="Peptidase_M1_aminopeptidases"/>
</dbReference>
<dbReference type="InterPro" id="IPR014782">
    <property type="entry name" value="Peptidase_M1_dom"/>
</dbReference>
<dbReference type="PANTHER" id="PTHR11533:SF239">
    <property type="entry name" value="ENDOPLASMIC RETICULUM AMINOPEPTIDASE 2"/>
    <property type="match status" value="1"/>
</dbReference>
<evidence type="ECO:0000256" key="18">
    <source>
        <dbReference type="ARBA" id="ARBA00053064"/>
    </source>
</evidence>
<dbReference type="FunFam" id="2.60.40.1730:FF:000046">
    <property type="entry name" value="Endoplasmic reticulum aminopeptidase 2"/>
    <property type="match status" value="1"/>
</dbReference>
<dbReference type="GO" id="GO:0043171">
    <property type="term" value="P:peptide catabolic process"/>
    <property type="evidence" value="ECO:0007669"/>
    <property type="project" value="TreeGrafter"/>
</dbReference>
<dbReference type="EMBL" id="JAROKS010000019">
    <property type="protein sequence ID" value="KAK1792201.1"/>
    <property type="molecule type" value="Genomic_DNA"/>
</dbReference>
<organism evidence="35 36">
    <name type="scientific">Electrophorus voltai</name>
    <dbReference type="NCBI Taxonomy" id="2609070"/>
    <lineage>
        <taxon>Eukaryota</taxon>
        <taxon>Metazoa</taxon>
        <taxon>Chordata</taxon>
        <taxon>Craniata</taxon>
        <taxon>Vertebrata</taxon>
        <taxon>Euteleostomi</taxon>
        <taxon>Actinopterygii</taxon>
        <taxon>Neopterygii</taxon>
        <taxon>Teleostei</taxon>
        <taxon>Ostariophysi</taxon>
        <taxon>Gymnotiformes</taxon>
        <taxon>Gymnotoidei</taxon>
        <taxon>Gymnotidae</taxon>
        <taxon>Electrophorus</taxon>
    </lineage>
</organism>
<keyword evidence="5" id="KW-0812">Transmembrane</keyword>
<feature type="domain" description="ERAP1-like C-terminal" evidence="33">
    <location>
        <begin position="1597"/>
        <end position="1916"/>
    </location>
</feature>
<comment type="subunit">
    <text evidence="20">Monomer. May also exist as a heterodimer; with ERAP2. Interacts with RBMX.</text>
</comment>
<feature type="domain" description="Peptidase M1 membrane alanine aminopeptidase" evidence="32">
    <location>
        <begin position="1303"/>
        <end position="1520"/>
    </location>
</feature>
<feature type="domain" description="ERAP1-like C-terminal" evidence="33">
    <location>
        <begin position="600"/>
        <end position="897"/>
    </location>
</feature>
<feature type="domain" description="Peptidase M1 membrane alanine aminopeptidase" evidence="32">
    <location>
        <begin position="278"/>
        <end position="482"/>
    </location>
</feature>
<keyword evidence="17" id="KW-0325">Glycoprotein</keyword>
<dbReference type="PRINTS" id="PR00756">
    <property type="entry name" value="ALADIPTASE"/>
</dbReference>
<evidence type="ECO:0000256" key="4">
    <source>
        <dbReference type="ARBA" id="ARBA00022670"/>
    </source>
</evidence>
<evidence type="ECO:0000256" key="19">
    <source>
        <dbReference type="ARBA" id="ARBA00057301"/>
    </source>
</evidence>
<dbReference type="InterPro" id="IPR027268">
    <property type="entry name" value="Peptidase_M4/M1_CTD_sf"/>
</dbReference>
<keyword evidence="6 29" id="KW-0479">Metal-binding</keyword>
<evidence type="ECO:0000256" key="12">
    <source>
        <dbReference type="ARBA" id="ARBA00022989"/>
    </source>
</evidence>
<evidence type="ECO:0000259" key="33">
    <source>
        <dbReference type="Pfam" id="PF11838"/>
    </source>
</evidence>
<evidence type="ECO:0000256" key="25">
    <source>
        <dbReference type="ARBA" id="ARBA00081523"/>
    </source>
</evidence>
<comment type="caution">
    <text evidence="35">The sequence shown here is derived from an EMBL/GenBank/DDBJ whole genome shotgun (WGS) entry which is preliminary data.</text>
</comment>
<feature type="domain" description="Aminopeptidase N-like N-terminal" evidence="34">
    <location>
        <begin position="57"/>
        <end position="243"/>
    </location>
</feature>
<dbReference type="FunFam" id="2.60.40.1730:FF:000001">
    <property type="entry name" value="Leucyl-cystinyl aminopeptidase"/>
    <property type="match status" value="1"/>
</dbReference>
<evidence type="ECO:0000256" key="16">
    <source>
        <dbReference type="ARBA" id="ARBA00023157"/>
    </source>
</evidence>
<evidence type="ECO:0000256" key="24">
    <source>
        <dbReference type="ARBA" id="ARBA00080909"/>
    </source>
</evidence>
<feature type="binding site" evidence="29">
    <location>
        <position position="373"/>
    </location>
    <ligand>
        <name>Zn(2+)</name>
        <dbReference type="ChEBI" id="CHEBI:29105"/>
        <note>catalytic</note>
    </ligand>
</feature>
<keyword evidence="3" id="KW-0031">Aminopeptidase</keyword>
<dbReference type="Pfam" id="PF17900">
    <property type="entry name" value="Peptidase_M1_N"/>
    <property type="match status" value="2"/>
</dbReference>
<dbReference type="Gene3D" id="1.25.50.20">
    <property type="match status" value="2"/>
</dbReference>
<name>A0AAD8Z486_9TELE</name>
<protein>
    <recommendedName>
        <fullName evidence="22">Endoplasmic reticulum aminopeptidase 1</fullName>
    </recommendedName>
    <alternativeName>
        <fullName evidence="25">ARTS-1</fullName>
    </alternativeName>
    <alternativeName>
        <fullName evidence="24">Adipocyte-derived leucine aminopeptidase</fullName>
    </alternativeName>
    <alternativeName>
        <fullName evidence="26">Aminopeptidase PILS</fullName>
    </alternativeName>
    <alternativeName>
        <fullName evidence="23">Endoplasmic reticulum aminopeptidase 2</fullName>
    </alternativeName>
    <alternativeName>
        <fullName evidence="27">Puromycin-insensitive leucyl-specific aminopeptidase</fullName>
    </alternativeName>
</protein>
<keyword evidence="11" id="KW-0735">Signal-anchor</keyword>
<feature type="site" description="Transition state stabilizer" evidence="30">
    <location>
        <position position="435"/>
    </location>
</feature>
<evidence type="ECO:0000256" key="29">
    <source>
        <dbReference type="PIRSR" id="PIRSR634016-3"/>
    </source>
</evidence>
<evidence type="ECO:0000313" key="35">
    <source>
        <dbReference type="EMBL" id="KAK1792201.1"/>
    </source>
</evidence>
<accession>A0AAD8Z486</accession>
<dbReference type="GO" id="GO:0042277">
    <property type="term" value="F:peptide binding"/>
    <property type="evidence" value="ECO:0007669"/>
    <property type="project" value="TreeGrafter"/>
</dbReference>
<evidence type="ECO:0000256" key="5">
    <source>
        <dbReference type="ARBA" id="ARBA00022692"/>
    </source>
</evidence>
<comment type="similarity">
    <text evidence="2">Belongs to the peptidase M1 family.</text>
</comment>
<evidence type="ECO:0000256" key="21">
    <source>
        <dbReference type="ARBA" id="ARBA00063803"/>
    </source>
</evidence>
<comment type="cofactor">
    <cofactor evidence="29">
        <name>Zn(2+)</name>
        <dbReference type="ChEBI" id="CHEBI:29105"/>
    </cofactor>
    <text evidence="29">Binds 1 zinc ion per subunit.</text>
</comment>
<dbReference type="GO" id="GO:0002250">
    <property type="term" value="P:adaptive immune response"/>
    <property type="evidence" value="ECO:0007669"/>
    <property type="project" value="UniProtKB-KW"/>
</dbReference>
<dbReference type="CDD" id="cd09601">
    <property type="entry name" value="M1_APN-Q_like"/>
    <property type="match status" value="2"/>
</dbReference>
<evidence type="ECO:0000259" key="34">
    <source>
        <dbReference type="Pfam" id="PF17900"/>
    </source>
</evidence>
<gene>
    <name evidence="35" type="ORF">P4O66_012157</name>
</gene>
<feature type="active site" description="Proton acceptor" evidence="28">
    <location>
        <position position="351"/>
    </location>
</feature>
<keyword evidence="15" id="KW-0472">Membrane</keyword>
<dbReference type="InterPro" id="IPR045357">
    <property type="entry name" value="Aminopeptidase_N-like_N"/>
</dbReference>
<dbReference type="Gene3D" id="2.60.40.1910">
    <property type="match status" value="2"/>
</dbReference>
<evidence type="ECO:0000256" key="30">
    <source>
        <dbReference type="PIRSR" id="PIRSR634016-4"/>
    </source>
</evidence>
<keyword evidence="36" id="KW-1185">Reference proteome</keyword>
<evidence type="ECO:0000256" key="13">
    <source>
        <dbReference type="ARBA" id="ARBA00023049"/>
    </source>
</evidence>
<comment type="function">
    <text evidence="19">Aminopeptidase that plays a central role in peptide trimming, a step required for the generation of most HLA class I-binding peptides. Peptide trimming is essential to customize longer precursor peptides to fit them to the correct length required for presentation on MHC class I molecules. Preferentially hydrolyzes the basic residues Arg and Lys.</text>
</comment>
<dbReference type="FunFam" id="2.60.40.1910:FF:000001">
    <property type="entry name" value="Leucyl-cystinyl aminopeptidase"/>
    <property type="match status" value="2"/>
</dbReference>
<feature type="chain" id="PRO_5042014773" description="Endoplasmic reticulum aminopeptidase 1" evidence="31">
    <location>
        <begin position="25"/>
        <end position="1933"/>
    </location>
</feature>
<evidence type="ECO:0000256" key="1">
    <source>
        <dbReference type="ARBA" id="ARBA00004648"/>
    </source>
</evidence>
<dbReference type="InterPro" id="IPR024571">
    <property type="entry name" value="ERAP1-like_C_dom"/>
</dbReference>
<evidence type="ECO:0000256" key="14">
    <source>
        <dbReference type="ARBA" id="ARBA00023130"/>
    </source>
</evidence>
<dbReference type="Pfam" id="PF11838">
    <property type="entry name" value="ERAP1_C"/>
    <property type="match status" value="2"/>
</dbReference>
<dbReference type="PANTHER" id="PTHR11533">
    <property type="entry name" value="PROTEASE M1 ZINC METALLOPROTEASE"/>
    <property type="match status" value="1"/>
</dbReference>
<keyword evidence="31" id="KW-0732">Signal</keyword>
<dbReference type="GO" id="GO:0070006">
    <property type="term" value="F:metalloaminopeptidase activity"/>
    <property type="evidence" value="ECO:0007669"/>
    <property type="project" value="TreeGrafter"/>
</dbReference>
<dbReference type="FunFam" id="1.10.390.10:FF:000016">
    <property type="entry name" value="Glutamyl aminopeptidase"/>
    <property type="match status" value="1"/>
</dbReference>
<keyword evidence="12" id="KW-1133">Transmembrane helix</keyword>
<dbReference type="Gene3D" id="1.10.390.10">
    <property type="entry name" value="Neutral Protease Domain 2"/>
    <property type="match status" value="2"/>
</dbReference>
<keyword evidence="14" id="KW-1064">Adaptive immunity</keyword>
<keyword evidence="13" id="KW-0482">Metalloprotease</keyword>